<organism evidence="1 2">
    <name type="scientific">Spongiactinospora rosea</name>
    <dbReference type="NCBI Taxonomy" id="2248750"/>
    <lineage>
        <taxon>Bacteria</taxon>
        <taxon>Bacillati</taxon>
        <taxon>Actinomycetota</taxon>
        <taxon>Actinomycetes</taxon>
        <taxon>Streptosporangiales</taxon>
        <taxon>Streptosporangiaceae</taxon>
        <taxon>Spongiactinospora</taxon>
    </lineage>
</organism>
<evidence type="ECO:0000313" key="1">
    <source>
        <dbReference type="EMBL" id="RBQ20005.1"/>
    </source>
</evidence>
<protein>
    <submittedName>
        <fullName evidence="1">Uncharacterized protein</fullName>
    </submittedName>
</protein>
<sequence>MTLPADSPAAVALPQWAEPGEFFAFLRSWAQHGDAGRARYVPGLADHQASGPSSAGRTWNAGLSVPFTLGPGASTTVRFVMTWWFANQVRELPAVRADKAGAGRAALRPAPFHGRRGMRP</sequence>
<dbReference type="AlphaFoldDB" id="A0A366M1E3"/>
<evidence type="ECO:0000313" key="2">
    <source>
        <dbReference type="Proteomes" id="UP000253303"/>
    </source>
</evidence>
<gene>
    <name evidence="1" type="ORF">DP939_09215</name>
</gene>
<keyword evidence="2" id="KW-1185">Reference proteome</keyword>
<dbReference type="Proteomes" id="UP000253303">
    <property type="component" value="Unassembled WGS sequence"/>
</dbReference>
<comment type="caution">
    <text evidence="1">The sequence shown here is derived from an EMBL/GenBank/DDBJ whole genome shotgun (WGS) entry which is preliminary data.</text>
</comment>
<dbReference type="OrthoDB" id="9807660at2"/>
<dbReference type="EMBL" id="QMEY01000003">
    <property type="protein sequence ID" value="RBQ20005.1"/>
    <property type="molecule type" value="Genomic_DNA"/>
</dbReference>
<dbReference type="RefSeq" id="WP_113980210.1">
    <property type="nucleotide sequence ID" value="NZ_QMEY01000003.1"/>
</dbReference>
<proteinExistence type="predicted"/>
<reference evidence="1 2" key="1">
    <citation type="submission" date="2018-06" db="EMBL/GenBank/DDBJ databases">
        <title>Sphaerisporangium craniellae sp. nov., isolated from a marine sponge in the South China Sea.</title>
        <authorList>
            <person name="Li L."/>
        </authorList>
    </citation>
    <scope>NUCLEOTIDE SEQUENCE [LARGE SCALE GENOMIC DNA]</scope>
    <source>
        <strain evidence="1 2">LHW63015</strain>
    </source>
</reference>
<accession>A0A366M1E3</accession>
<name>A0A366M1E3_9ACTN</name>